<feature type="region of interest" description="Disordered" evidence="1">
    <location>
        <begin position="263"/>
        <end position="287"/>
    </location>
</feature>
<keyword evidence="4" id="KW-1185">Reference proteome</keyword>
<dbReference type="AlphaFoldDB" id="A0A6A5X7G2"/>
<reference evidence="3" key="1">
    <citation type="journal article" date="2020" name="Stud. Mycol.">
        <title>101 Dothideomycetes genomes: a test case for predicting lifestyles and emergence of pathogens.</title>
        <authorList>
            <person name="Haridas S."/>
            <person name="Albert R."/>
            <person name="Binder M."/>
            <person name="Bloem J."/>
            <person name="Labutti K."/>
            <person name="Salamov A."/>
            <person name="Andreopoulos B."/>
            <person name="Baker S."/>
            <person name="Barry K."/>
            <person name="Bills G."/>
            <person name="Bluhm B."/>
            <person name="Cannon C."/>
            <person name="Castanera R."/>
            <person name="Culley D."/>
            <person name="Daum C."/>
            <person name="Ezra D."/>
            <person name="Gonzalez J."/>
            <person name="Henrissat B."/>
            <person name="Kuo A."/>
            <person name="Liang C."/>
            <person name="Lipzen A."/>
            <person name="Lutzoni F."/>
            <person name="Magnuson J."/>
            <person name="Mondo S."/>
            <person name="Nolan M."/>
            <person name="Ohm R."/>
            <person name="Pangilinan J."/>
            <person name="Park H.-J."/>
            <person name="Ramirez L."/>
            <person name="Alfaro M."/>
            <person name="Sun H."/>
            <person name="Tritt A."/>
            <person name="Yoshinaga Y."/>
            <person name="Zwiers L.-H."/>
            <person name="Turgeon B."/>
            <person name="Goodwin S."/>
            <person name="Spatafora J."/>
            <person name="Crous P."/>
            <person name="Grigoriev I."/>
        </authorList>
    </citation>
    <scope>NUCLEOTIDE SEQUENCE</scope>
    <source>
        <strain evidence="3">CBS 175.79</strain>
    </source>
</reference>
<evidence type="ECO:0000313" key="4">
    <source>
        <dbReference type="Proteomes" id="UP000799778"/>
    </source>
</evidence>
<evidence type="ECO:0000256" key="1">
    <source>
        <dbReference type="SAM" id="MobiDB-lite"/>
    </source>
</evidence>
<accession>A0A6A5X7G2</accession>
<name>A0A6A5X7G2_9PLEO</name>
<organism evidence="3 4">
    <name type="scientific">Aaosphaeria arxii CBS 175.79</name>
    <dbReference type="NCBI Taxonomy" id="1450172"/>
    <lineage>
        <taxon>Eukaryota</taxon>
        <taxon>Fungi</taxon>
        <taxon>Dikarya</taxon>
        <taxon>Ascomycota</taxon>
        <taxon>Pezizomycotina</taxon>
        <taxon>Dothideomycetes</taxon>
        <taxon>Pleosporomycetidae</taxon>
        <taxon>Pleosporales</taxon>
        <taxon>Pleosporales incertae sedis</taxon>
        <taxon>Aaosphaeria</taxon>
    </lineage>
</organism>
<dbReference type="GeneID" id="54283681"/>
<feature type="signal peptide" evidence="2">
    <location>
        <begin position="1"/>
        <end position="20"/>
    </location>
</feature>
<dbReference type="InterPro" id="IPR054208">
    <property type="entry name" value="DUF6914"/>
</dbReference>
<proteinExistence type="predicted"/>
<keyword evidence="2" id="KW-0732">Signal</keyword>
<feature type="chain" id="PRO_5025636748" evidence="2">
    <location>
        <begin position="21"/>
        <end position="287"/>
    </location>
</feature>
<dbReference type="EMBL" id="ML978080">
    <property type="protein sequence ID" value="KAF2008955.1"/>
    <property type="molecule type" value="Genomic_DNA"/>
</dbReference>
<protein>
    <submittedName>
        <fullName evidence="3">Uncharacterized protein</fullName>
    </submittedName>
</protein>
<sequence length="287" mass="31715">MRFFPTLLCTLFASQSFAAAIVNPLKTSAAEASGVSPGEGSLLTDTSADVVKGIVNGNEIQEHPRSVQPDLVHKRADKGSKLYLAVYRHLNLADTPETWSLIVGPQDETPTSVGWRYRTVRQRMGFHKYMKKQITMDKSADMVGRLLLGEVQDTAELEKLLQSVRVVAGISELKGATEHEINAGFDSRTWVRYALKKLEGSRNIMGGNSSINLEETLFALLFWLEELSRKNPNGKLDAMIRQEGGYPATFDFKFYTQLSTPATWNQNGQPGGQPGVRPSGQRGGRVQ</sequence>
<evidence type="ECO:0000313" key="3">
    <source>
        <dbReference type="EMBL" id="KAF2008955.1"/>
    </source>
</evidence>
<dbReference type="Proteomes" id="UP000799778">
    <property type="component" value="Unassembled WGS sequence"/>
</dbReference>
<evidence type="ECO:0000256" key="2">
    <source>
        <dbReference type="SAM" id="SignalP"/>
    </source>
</evidence>
<gene>
    <name evidence="3" type="ORF">BU24DRAFT_415314</name>
</gene>
<dbReference type="RefSeq" id="XP_033377294.1">
    <property type="nucleotide sequence ID" value="XM_033526284.1"/>
</dbReference>
<dbReference type="Pfam" id="PF21858">
    <property type="entry name" value="DUF6914"/>
    <property type="match status" value="1"/>
</dbReference>